<accession>A0A8T0AHM7</accession>
<feature type="domain" description="Cytosolic fatty-acid binding proteins" evidence="2">
    <location>
        <begin position="6"/>
        <end position="23"/>
    </location>
</feature>
<evidence type="ECO:0000313" key="4">
    <source>
        <dbReference type="Proteomes" id="UP000606274"/>
    </source>
</evidence>
<dbReference type="PRINTS" id="PR00178">
    <property type="entry name" value="FATTYACIDBP"/>
</dbReference>
<keyword evidence="4" id="KW-1185">Reference proteome</keyword>
<comment type="caution">
    <text evidence="3">The sequence shown here is derived from an EMBL/GenBank/DDBJ whole genome shotgun (WGS) entry which is preliminary data.</text>
</comment>
<dbReference type="GO" id="GO:0008289">
    <property type="term" value="F:lipid binding"/>
    <property type="evidence" value="ECO:0007669"/>
    <property type="project" value="InterPro"/>
</dbReference>
<name>A0A8T0AHM7_SILME</name>
<dbReference type="PROSITE" id="PS00214">
    <property type="entry name" value="FABP"/>
    <property type="match status" value="1"/>
</dbReference>
<dbReference type="Pfam" id="PF14651">
    <property type="entry name" value="Lipocalin_7"/>
    <property type="match status" value="1"/>
</dbReference>
<comment type="similarity">
    <text evidence="1">Belongs to the calycin superfamily. Fatty-acid binding protein (FABP) family.</text>
</comment>
<proteinExistence type="inferred from homology"/>
<dbReference type="PANTHER" id="PTHR11955">
    <property type="entry name" value="FATTY ACID BINDING PROTEIN"/>
    <property type="match status" value="1"/>
</dbReference>
<protein>
    <recommendedName>
        <fullName evidence="2">Cytosolic fatty-acid binding proteins domain-containing protein</fullName>
    </recommendedName>
</protein>
<gene>
    <name evidence="3" type="ORF">HF521_012476</name>
</gene>
<organism evidence="3 4">
    <name type="scientific">Silurus meridionalis</name>
    <name type="common">Southern catfish</name>
    <name type="synonym">Silurus soldatovi meridionalis</name>
    <dbReference type="NCBI Taxonomy" id="175797"/>
    <lineage>
        <taxon>Eukaryota</taxon>
        <taxon>Metazoa</taxon>
        <taxon>Chordata</taxon>
        <taxon>Craniata</taxon>
        <taxon>Vertebrata</taxon>
        <taxon>Euteleostomi</taxon>
        <taxon>Actinopterygii</taxon>
        <taxon>Neopterygii</taxon>
        <taxon>Teleostei</taxon>
        <taxon>Ostariophysi</taxon>
        <taxon>Siluriformes</taxon>
        <taxon>Siluridae</taxon>
        <taxon>Silurus</taxon>
    </lineage>
</organism>
<sequence length="134" mass="15426">MEVFMGSWKLVSSENFDQYMDAISLSGAMKRYGSNMTTVVIFTQDGENIVIKTKMYEDTNRSYSISFKLGEEFNENTIDFRECRTVMNLQDGKLVQLQKWDGEEATIIRQVQDEKMISTLTCDEATAVLTFQKV</sequence>
<evidence type="ECO:0000256" key="1">
    <source>
        <dbReference type="ARBA" id="ARBA00008390"/>
    </source>
</evidence>
<dbReference type="AlphaFoldDB" id="A0A8T0AHM7"/>
<dbReference type="InterPro" id="IPR000463">
    <property type="entry name" value="Fatty_acid-bd"/>
</dbReference>
<dbReference type="InterPro" id="IPR031259">
    <property type="entry name" value="ILBP"/>
</dbReference>
<reference evidence="3" key="1">
    <citation type="submission" date="2020-08" db="EMBL/GenBank/DDBJ databases">
        <title>Chromosome-level assembly of Southern catfish (Silurus meridionalis) provides insights into visual adaptation to the nocturnal and benthic lifestyles.</title>
        <authorList>
            <person name="Zhang Y."/>
            <person name="Wang D."/>
            <person name="Peng Z."/>
        </authorList>
    </citation>
    <scope>NUCLEOTIDE SEQUENCE</scope>
    <source>
        <strain evidence="3">SWU-2019-XX</strain>
        <tissue evidence="3">Muscle</tissue>
    </source>
</reference>
<dbReference type="SUPFAM" id="SSF50814">
    <property type="entry name" value="Lipocalins"/>
    <property type="match status" value="1"/>
</dbReference>
<dbReference type="Gene3D" id="2.40.128.20">
    <property type="match status" value="1"/>
</dbReference>
<dbReference type="FunFam" id="2.40.128.20:FF:000001">
    <property type="entry name" value="Fatty acid-binding protein, adipocyte"/>
    <property type="match status" value="1"/>
</dbReference>
<evidence type="ECO:0000313" key="3">
    <source>
        <dbReference type="EMBL" id="KAF7690672.1"/>
    </source>
</evidence>
<dbReference type="Proteomes" id="UP000606274">
    <property type="component" value="Unassembled WGS sequence"/>
</dbReference>
<dbReference type="EMBL" id="JABFDY010000023">
    <property type="protein sequence ID" value="KAF7690672.1"/>
    <property type="molecule type" value="Genomic_DNA"/>
</dbReference>
<dbReference type="InterPro" id="IPR012674">
    <property type="entry name" value="Calycin"/>
</dbReference>
<evidence type="ECO:0000259" key="2">
    <source>
        <dbReference type="PROSITE" id="PS00214"/>
    </source>
</evidence>